<gene>
    <name evidence="2" type="ORF">GS617_04115</name>
</gene>
<feature type="region of interest" description="Disordered" evidence="1">
    <location>
        <begin position="1"/>
        <end position="30"/>
    </location>
</feature>
<dbReference type="RefSeq" id="WP_171362813.1">
    <property type="nucleotide sequence ID" value="NZ_WVQY01000001.1"/>
</dbReference>
<sequence length="497" mass="54191">MNVAQAVPFEPATQWPDPDMNIGQPSRPAAPVMSSDDFSHVYGPWADWITTAAEVKGTPKDYVALTLLSAASAAIGNARWAVPWEGWKEPPVLWSMLVGDPSAGKSPALDSVLDPVKEIERSLSEDYRRARDEWESDNELASFALAQWKADAKTAVADGAEPPAKPAEADAGKPPVRERISITDITTEKVADLLSSTWRGLLLARDELSGWLSSMDRYNGGGDRPFWLEAYGGRSYTIDRKNSPEPIIVEHLSVSIVGGTQPDRLSDLLVKADDDGLLARFMVVFPDPVQLSRPSRCMSDQSMIDAINRLRGLQHSVCEDGGKRPFFVHFSDGAADILDKFRVQCRSWEADASGLFKSHIGKMPGLVVRVANVLAHLDWAATNGTDCPSLIEAFHVGRACDLVGDYLRLHAFRAYGAVKPAPEVEGARVIARIIQDEQPTGLKVRDIQHRNRSGLGTAKQVQAALSVLVDADWLQEIKIETGGRPSVVYAVNPKLGG</sequence>
<evidence type="ECO:0000313" key="2">
    <source>
        <dbReference type="EMBL" id="NOD29446.1"/>
    </source>
</evidence>
<proteinExistence type="predicted"/>
<dbReference type="Proteomes" id="UP000599383">
    <property type="component" value="Unassembled WGS sequence"/>
</dbReference>
<feature type="region of interest" description="Disordered" evidence="1">
    <location>
        <begin position="154"/>
        <end position="174"/>
    </location>
</feature>
<reference evidence="2 3" key="1">
    <citation type="submission" date="2019-12" db="EMBL/GenBank/DDBJ databases">
        <title>Ruegeria JWLKs population differentiation of coral mucus and skeleton niches.</title>
        <authorList>
            <person name="Luo D."/>
        </authorList>
    </citation>
    <scope>NUCLEOTIDE SEQUENCE [LARGE SCALE GENOMIC DNA]</scope>
    <source>
        <strain evidence="2 3">HKCCD6238</strain>
    </source>
</reference>
<comment type="caution">
    <text evidence="2">The sequence shown here is derived from an EMBL/GenBank/DDBJ whole genome shotgun (WGS) entry which is preliminary data.</text>
</comment>
<keyword evidence="3" id="KW-1185">Reference proteome</keyword>
<name>A0ABX1W833_9RHOB</name>
<protein>
    <submittedName>
        <fullName evidence="2">DUF3987 domain-containing protein</fullName>
    </submittedName>
</protein>
<accession>A0ABX1W833</accession>
<dbReference type="Pfam" id="PF13148">
    <property type="entry name" value="DUF3987"/>
    <property type="match status" value="1"/>
</dbReference>
<evidence type="ECO:0000313" key="3">
    <source>
        <dbReference type="Proteomes" id="UP000599383"/>
    </source>
</evidence>
<evidence type="ECO:0000256" key="1">
    <source>
        <dbReference type="SAM" id="MobiDB-lite"/>
    </source>
</evidence>
<organism evidence="2 3">
    <name type="scientific">Ruegeria atlantica</name>
    <dbReference type="NCBI Taxonomy" id="81569"/>
    <lineage>
        <taxon>Bacteria</taxon>
        <taxon>Pseudomonadati</taxon>
        <taxon>Pseudomonadota</taxon>
        <taxon>Alphaproteobacteria</taxon>
        <taxon>Rhodobacterales</taxon>
        <taxon>Roseobacteraceae</taxon>
        <taxon>Ruegeria</taxon>
    </lineage>
</organism>
<dbReference type="InterPro" id="IPR025048">
    <property type="entry name" value="DUF3987"/>
</dbReference>
<dbReference type="EMBL" id="WVQY01000001">
    <property type="protein sequence ID" value="NOD29446.1"/>
    <property type="molecule type" value="Genomic_DNA"/>
</dbReference>